<dbReference type="InterPro" id="IPR024072">
    <property type="entry name" value="DHFR-like_dom_sf"/>
</dbReference>
<dbReference type="SMR" id="V5SGM9"/>
<reference evidence="1 2" key="1">
    <citation type="journal article" date="2014" name="Genome Announc.">
        <title>Complete Genome Sequence of Hyphomicrobium nitrativorans Strain NL23, a Denitrifying Bacterium Isolated from Biofilm of a Methanol-Fed Denitrification System Treating Seawater at the Montreal Biodome.</title>
        <authorList>
            <person name="Martineau C."/>
            <person name="Villeneuve C."/>
            <person name="Mauffrey F."/>
            <person name="Villemur R."/>
        </authorList>
    </citation>
    <scope>NUCLEOTIDE SEQUENCE [LARGE SCALE GENOMIC DNA]</scope>
    <source>
        <strain evidence="1">NL23</strain>
    </source>
</reference>
<dbReference type="GO" id="GO:0016301">
    <property type="term" value="F:kinase activity"/>
    <property type="evidence" value="ECO:0007669"/>
    <property type="project" value="UniProtKB-KW"/>
</dbReference>
<dbReference type="EMBL" id="CP006912">
    <property type="protein sequence ID" value="AHB49657.1"/>
    <property type="molecule type" value="Genomic_DNA"/>
</dbReference>
<name>V5SGM9_9HYPH</name>
<keyword evidence="1" id="KW-0418">Kinase</keyword>
<dbReference type="SUPFAM" id="SSF53597">
    <property type="entry name" value="Dihydrofolate reductase-like"/>
    <property type="match status" value="1"/>
</dbReference>
<sequence>MADVRCICAIGLSGQLGLNGELPWEGDPRPEFRADVERFFEITRGHVLIAGPKTISAVPDFAAKDRTLRAIRSHERPEDVLADYPDQVVFVGGGPPVWDVYAPYIMHWDITRLPYDGPADRWFDPKWLLTGKGRPPV</sequence>
<dbReference type="Gene3D" id="3.40.430.10">
    <property type="entry name" value="Dihydrofolate Reductase, subunit A"/>
    <property type="match status" value="1"/>
</dbReference>
<dbReference type="HOGENOM" id="CLU_1872632_0_0_5"/>
<keyword evidence="2" id="KW-1185">Reference proteome</keyword>
<dbReference type="KEGG" id="hni:W911_16605"/>
<dbReference type="AlphaFoldDB" id="V5SGM9"/>
<dbReference type="STRING" id="1029756.W911_16605"/>
<evidence type="ECO:0000313" key="1">
    <source>
        <dbReference type="EMBL" id="AHB49657.1"/>
    </source>
</evidence>
<evidence type="ECO:0000313" key="2">
    <source>
        <dbReference type="Proteomes" id="UP000018542"/>
    </source>
</evidence>
<dbReference type="Proteomes" id="UP000018542">
    <property type="component" value="Chromosome"/>
</dbReference>
<organism evidence="1 2">
    <name type="scientific">Hyphomicrobium nitrativorans NL23</name>
    <dbReference type="NCBI Taxonomy" id="1029756"/>
    <lineage>
        <taxon>Bacteria</taxon>
        <taxon>Pseudomonadati</taxon>
        <taxon>Pseudomonadota</taxon>
        <taxon>Alphaproteobacteria</taxon>
        <taxon>Hyphomicrobiales</taxon>
        <taxon>Hyphomicrobiaceae</taxon>
        <taxon>Hyphomicrobium</taxon>
    </lineage>
</organism>
<proteinExistence type="predicted"/>
<keyword evidence="1" id="KW-0808">Transferase</keyword>
<protein>
    <submittedName>
        <fullName evidence="1">Diacylglycerol kinase</fullName>
    </submittedName>
</protein>
<gene>
    <name evidence="1" type="ORF">W911_16605</name>
</gene>
<dbReference type="RefSeq" id="WP_023788613.1">
    <property type="nucleotide sequence ID" value="NC_022997.1"/>
</dbReference>
<dbReference type="PATRIC" id="fig|1029756.8.peg.3457"/>
<dbReference type="OrthoDB" id="7932254at2"/>
<accession>V5SGM9</accession>